<dbReference type="SUPFAM" id="SSF49562">
    <property type="entry name" value="C2 domain (Calcium/lipid-binding domain, CaLB)"/>
    <property type="match status" value="1"/>
</dbReference>
<dbReference type="Pfam" id="PF00168">
    <property type="entry name" value="C2"/>
    <property type="match status" value="1"/>
</dbReference>
<sequence>MLKKLYVCVLEAKDLPVKNSRVKLQLGKLKYKTRISTNTFNPIWNEEFVFKVVKDIIAEEVLVVTVDNDELKVMINGDVVDFVGEVRIPVGSVGFDQDNNNKQILPPTWFSLQCSNKSARFFNKFC</sequence>
<feature type="non-terminal residue" evidence="2">
    <location>
        <position position="126"/>
    </location>
</feature>
<evidence type="ECO:0000313" key="3">
    <source>
        <dbReference type="Proteomes" id="UP000265520"/>
    </source>
</evidence>
<dbReference type="InterPro" id="IPR044511">
    <property type="entry name" value="At1g03370/At5g50170-like"/>
</dbReference>
<organism evidence="2 3">
    <name type="scientific">Trifolium medium</name>
    <dbReference type="NCBI Taxonomy" id="97028"/>
    <lineage>
        <taxon>Eukaryota</taxon>
        <taxon>Viridiplantae</taxon>
        <taxon>Streptophyta</taxon>
        <taxon>Embryophyta</taxon>
        <taxon>Tracheophyta</taxon>
        <taxon>Spermatophyta</taxon>
        <taxon>Magnoliopsida</taxon>
        <taxon>eudicotyledons</taxon>
        <taxon>Gunneridae</taxon>
        <taxon>Pentapetalae</taxon>
        <taxon>rosids</taxon>
        <taxon>fabids</taxon>
        <taxon>Fabales</taxon>
        <taxon>Fabaceae</taxon>
        <taxon>Papilionoideae</taxon>
        <taxon>50 kb inversion clade</taxon>
        <taxon>NPAAA clade</taxon>
        <taxon>Hologalegina</taxon>
        <taxon>IRL clade</taxon>
        <taxon>Trifolieae</taxon>
        <taxon>Trifolium</taxon>
    </lineage>
</organism>
<accession>A0A392QHG7</accession>
<evidence type="ECO:0000259" key="1">
    <source>
        <dbReference type="PROSITE" id="PS50004"/>
    </source>
</evidence>
<reference evidence="2 3" key="1">
    <citation type="journal article" date="2018" name="Front. Plant Sci.">
        <title>Red Clover (Trifolium pratense) and Zigzag Clover (T. medium) - A Picture of Genomic Similarities and Differences.</title>
        <authorList>
            <person name="Dluhosova J."/>
            <person name="Istvanek J."/>
            <person name="Nedelnik J."/>
            <person name="Repkova J."/>
        </authorList>
    </citation>
    <scope>NUCLEOTIDE SEQUENCE [LARGE SCALE GENOMIC DNA]</scope>
    <source>
        <strain evidence="3">cv. 10/8</strain>
        <tissue evidence="2">Leaf</tissue>
    </source>
</reference>
<keyword evidence="3" id="KW-1185">Reference proteome</keyword>
<dbReference type="AlphaFoldDB" id="A0A392QHG7"/>
<dbReference type="EMBL" id="LXQA010133485">
    <property type="protein sequence ID" value="MCI22986.1"/>
    <property type="molecule type" value="Genomic_DNA"/>
</dbReference>
<comment type="caution">
    <text evidence="2">The sequence shown here is derived from an EMBL/GenBank/DDBJ whole genome shotgun (WGS) entry which is preliminary data.</text>
</comment>
<feature type="domain" description="C2" evidence="1">
    <location>
        <begin position="1"/>
        <end position="105"/>
    </location>
</feature>
<name>A0A392QHG7_9FABA</name>
<dbReference type="SMART" id="SM00239">
    <property type="entry name" value="C2"/>
    <property type="match status" value="1"/>
</dbReference>
<dbReference type="Gene3D" id="2.60.40.150">
    <property type="entry name" value="C2 domain"/>
    <property type="match status" value="1"/>
</dbReference>
<proteinExistence type="predicted"/>
<dbReference type="CDD" id="cd00030">
    <property type="entry name" value="C2"/>
    <property type="match status" value="1"/>
</dbReference>
<dbReference type="InterPro" id="IPR000008">
    <property type="entry name" value="C2_dom"/>
</dbReference>
<dbReference type="Proteomes" id="UP000265520">
    <property type="component" value="Unassembled WGS sequence"/>
</dbReference>
<protein>
    <submittedName>
        <fullName evidence="2">C2 and GRAM domain plant-like protein</fullName>
    </submittedName>
</protein>
<dbReference type="PANTHER" id="PTHR46296">
    <property type="entry name" value="BNAA05G37250D PROTEIN"/>
    <property type="match status" value="1"/>
</dbReference>
<dbReference type="PANTHER" id="PTHR46296:SF7">
    <property type="entry name" value="C2 DOMAIN-CONTAINING PROTEIN"/>
    <property type="match status" value="1"/>
</dbReference>
<dbReference type="PROSITE" id="PS50004">
    <property type="entry name" value="C2"/>
    <property type="match status" value="1"/>
</dbReference>
<evidence type="ECO:0000313" key="2">
    <source>
        <dbReference type="EMBL" id="MCI22986.1"/>
    </source>
</evidence>
<dbReference type="InterPro" id="IPR035892">
    <property type="entry name" value="C2_domain_sf"/>
</dbReference>